<dbReference type="OrthoDB" id="9810913at2"/>
<keyword evidence="7" id="KW-1185">Reference proteome</keyword>
<evidence type="ECO:0000313" key="7">
    <source>
        <dbReference type="Proteomes" id="UP000320390"/>
    </source>
</evidence>
<evidence type="ECO:0000256" key="3">
    <source>
        <dbReference type="PIRSR" id="PIRSR000390-1"/>
    </source>
</evidence>
<dbReference type="GO" id="GO:0000271">
    <property type="term" value="P:polysaccharide biosynthetic process"/>
    <property type="evidence" value="ECO:0007669"/>
    <property type="project" value="TreeGrafter"/>
</dbReference>
<dbReference type="GO" id="GO:0030170">
    <property type="term" value="F:pyridoxal phosphate binding"/>
    <property type="evidence" value="ECO:0007669"/>
    <property type="project" value="TreeGrafter"/>
</dbReference>
<evidence type="ECO:0000256" key="4">
    <source>
        <dbReference type="PIRSR" id="PIRSR000390-2"/>
    </source>
</evidence>
<feature type="active site" description="Proton acceptor" evidence="3">
    <location>
        <position position="191"/>
    </location>
</feature>
<dbReference type="InterPro" id="IPR015421">
    <property type="entry name" value="PyrdxlP-dep_Trfase_major"/>
</dbReference>
<gene>
    <name evidence="6" type="primary">fdtB</name>
    <name evidence="6" type="ORF">Poly30_12610</name>
</gene>
<comment type="similarity">
    <text evidence="2 5">Belongs to the DegT/DnrJ/EryC1 family.</text>
</comment>
<dbReference type="InterPro" id="IPR015424">
    <property type="entry name" value="PyrdxlP-dep_Trfase"/>
</dbReference>
<accession>A0A518ENU5</accession>
<evidence type="ECO:0000256" key="2">
    <source>
        <dbReference type="ARBA" id="ARBA00037999"/>
    </source>
</evidence>
<evidence type="ECO:0000256" key="5">
    <source>
        <dbReference type="RuleBase" id="RU004508"/>
    </source>
</evidence>
<sequence>MVHASSPVPFANVPGTFVPVRKELDEAIATILDTGAFVQGKWCRALEAGFVDYLGVEAAVAVASGTSALELTLRALDVGPGDEVITTALTFIATAEAICATGATPVFADVNPKTLQVDAGHVAQLIGPKTVGILPVHLYGAPAPMGELARIAGERNLWIVEDTAQAHGARYRGERLGSLGIASCFSFYPGKNLGAAGEGGLVATRDPELAMRVSQLRDHGSIAKYYHHEIGVNDRMSEIEAASVALKLPLLDEGNGKRRAVAARYARGLAGLPLTIPGVEEGGESVHHLFVIQCADRDSLRAHLDSVGIQTGLHYPLPLHQQPALQSIVPAGLSLPHAENAAQSVLSLPMFPDMTHGQIDTVCRAIATYFAGRREVAKMPASSAMAA</sequence>
<proteinExistence type="inferred from homology"/>
<feature type="modified residue" description="N6-(pyridoxal phosphate)lysine" evidence="4">
    <location>
        <position position="191"/>
    </location>
</feature>
<dbReference type="CDD" id="cd00616">
    <property type="entry name" value="AHBA_syn"/>
    <property type="match status" value="1"/>
</dbReference>
<name>A0A518ENU5_9BACT</name>
<dbReference type="Gene3D" id="3.90.1150.10">
    <property type="entry name" value="Aspartate Aminotransferase, domain 1"/>
    <property type="match status" value="1"/>
</dbReference>
<dbReference type="SUPFAM" id="SSF53383">
    <property type="entry name" value="PLP-dependent transferases"/>
    <property type="match status" value="1"/>
</dbReference>
<dbReference type="EMBL" id="CP036434">
    <property type="protein sequence ID" value="QDV05759.1"/>
    <property type="molecule type" value="Genomic_DNA"/>
</dbReference>
<organism evidence="6 7">
    <name type="scientific">Saltatorellus ferox</name>
    <dbReference type="NCBI Taxonomy" id="2528018"/>
    <lineage>
        <taxon>Bacteria</taxon>
        <taxon>Pseudomonadati</taxon>
        <taxon>Planctomycetota</taxon>
        <taxon>Planctomycetia</taxon>
        <taxon>Planctomycetia incertae sedis</taxon>
        <taxon>Saltatorellus</taxon>
    </lineage>
</organism>
<reference evidence="6 7" key="1">
    <citation type="submission" date="2019-02" db="EMBL/GenBank/DDBJ databases">
        <title>Deep-cultivation of Planctomycetes and their phenomic and genomic characterization uncovers novel biology.</title>
        <authorList>
            <person name="Wiegand S."/>
            <person name="Jogler M."/>
            <person name="Boedeker C."/>
            <person name="Pinto D."/>
            <person name="Vollmers J."/>
            <person name="Rivas-Marin E."/>
            <person name="Kohn T."/>
            <person name="Peeters S.H."/>
            <person name="Heuer A."/>
            <person name="Rast P."/>
            <person name="Oberbeckmann S."/>
            <person name="Bunk B."/>
            <person name="Jeske O."/>
            <person name="Meyerdierks A."/>
            <person name="Storesund J.E."/>
            <person name="Kallscheuer N."/>
            <person name="Luecker S."/>
            <person name="Lage O.M."/>
            <person name="Pohl T."/>
            <person name="Merkel B.J."/>
            <person name="Hornburger P."/>
            <person name="Mueller R.-W."/>
            <person name="Bruemmer F."/>
            <person name="Labrenz M."/>
            <person name="Spormann A.M."/>
            <person name="Op den Camp H."/>
            <person name="Overmann J."/>
            <person name="Amann R."/>
            <person name="Jetten M.S.M."/>
            <person name="Mascher T."/>
            <person name="Medema M.H."/>
            <person name="Devos D.P."/>
            <person name="Kaster A.-K."/>
            <person name="Ovreas L."/>
            <person name="Rohde M."/>
            <person name="Galperin M.Y."/>
            <person name="Jogler C."/>
        </authorList>
    </citation>
    <scope>NUCLEOTIDE SEQUENCE [LARGE SCALE GENOMIC DNA]</scope>
    <source>
        <strain evidence="6 7">Poly30</strain>
    </source>
</reference>
<keyword evidence="6" id="KW-0808">Transferase</keyword>
<dbReference type="PIRSF" id="PIRSF000390">
    <property type="entry name" value="PLP_StrS"/>
    <property type="match status" value="1"/>
</dbReference>
<dbReference type="PANTHER" id="PTHR30244:SF36">
    <property type="entry name" value="3-OXO-GLUCOSE-6-PHOSPHATE:GLUTAMATE AMINOTRANSFERASE"/>
    <property type="match status" value="1"/>
</dbReference>
<dbReference type="GO" id="GO:0008483">
    <property type="term" value="F:transaminase activity"/>
    <property type="evidence" value="ECO:0007669"/>
    <property type="project" value="UniProtKB-KW"/>
</dbReference>
<dbReference type="AlphaFoldDB" id="A0A518ENU5"/>
<dbReference type="RefSeq" id="WP_145195341.1">
    <property type="nucleotide sequence ID" value="NZ_CP036434.1"/>
</dbReference>
<dbReference type="Gene3D" id="3.40.640.10">
    <property type="entry name" value="Type I PLP-dependent aspartate aminotransferase-like (Major domain)"/>
    <property type="match status" value="1"/>
</dbReference>
<dbReference type="EC" id="2.6.1.90" evidence="6"/>
<dbReference type="Proteomes" id="UP000320390">
    <property type="component" value="Chromosome"/>
</dbReference>
<dbReference type="PANTHER" id="PTHR30244">
    <property type="entry name" value="TRANSAMINASE"/>
    <property type="match status" value="1"/>
</dbReference>
<evidence type="ECO:0000256" key="1">
    <source>
        <dbReference type="ARBA" id="ARBA00022898"/>
    </source>
</evidence>
<keyword evidence="6" id="KW-0032">Aminotransferase</keyword>
<keyword evidence="1 4" id="KW-0663">Pyridoxal phosphate</keyword>
<evidence type="ECO:0000313" key="6">
    <source>
        <dbReference type="EMBL" id="QDV05759.1"/>
    </source>
</evidence>
<dbReference type="InterPro" id="IPR015422">
    <property type="entry name" value="PyrdxlP-dep_Trfase_small"/>
</dbReference>
<dbReference type="InterPro" id="IPR000653">
    <property type="entry name" value="DegT/StrS_aminotransferase"/>
</dbReference>
<protein>
    <submittedName>
        <fullName evidence="6">dTDP-3-amino-3,6-dideoxy-alpha-D-galactopyranose transaminase</fullName>
        <ecNumber evidence="6">2.6.1.90</ecNumber>
    </submittedName>
</protein>
<dbReference type="Pfam" id="PF01041">
    <property type="entry name" value="DegT_DnrJ_EryC1"/>
    <property type="match status" value="1"/>
</dbReference>